<evidence type="ECO:0000313" key="5">
    <source>
        <dbReference type="EMBL" id="GHP03360.1"/>
    </source>
</evidence>
<feature type="compositionally biased region" description="Pro residues" evidence="4">
    <location>
        <begin position="1"/>
        <end position="14"/>
    </location>
</feature>
<proteinExistence type="inferred from homology"/>
<dbReference type="InterPro" id="IPR019148">
    <property type="entry name" value="Nuclear_protein_DGCR14_ESS-2"/>
</dbReference>
<dbReference type="AlphaFoldDB" id="A0A830HBT8"/>
<reference evidence="5" key="1">
    <citation type="submission" date="2020-10" db="EMBL/GenBank/DDBJ databases">
        <title>Unveiling of a novel bifunctional photoreceptor, Dualchrome1, isolated from a cosmopolitan green alga.</title>
        <authorList>
            <person name="Suzuki S."/>
            <person name="Kawachi M."/>
        </authorList>
    </citation>
    <scope>NUCLEOTIDE SEQUENCE</scope>
    <source>
        <strain evidence="5">NIES 2893</strain>
    </source>
</reference>
<comment type="subcellular location">
    <subcellularLocation>
        <location evidence="1">Nucleus</location>
    </subcellularLocation>
</comment>
<name>A0A830HBT8_9CHLO</name>
<comment type="caution">
    <text evidence="5">The sequence shown here is derived from an EMBL/GenBank/DDBJ whole genome shotgun (WGS) entry which is preliminary data.</text>
</comment>
<dbReference type="OrthoDB" id="19679at2759"/>
<evidence type="ECO:0000256" key="3">
    <source>
        <dbReference type="ARBA" id="ARBA00023242"/>
    </source>
</evidence>
<dbReference type="PANTHER" id="PTHR12940:SF0">
    <property type="entry name" value="SPLICING FACTOR ESS-2 HOMOLOG"/>
    <property type="match status" value="1"/>
</dbReference>
<feature type="compositionally biased region" description="Basic and acidic residues" evidence="4">
    <location>
        <begin position="165"/>
        <end position="176"/>
    </location>
</feature>
<sequence length="362" mass="37861">MAPSPTRSPSPSPSPSYAHPGVVVVRGGGGGAPPAHGGGASSKSSSLEEVVLSESSYLKGLSEIIERDFFPSLKANRARSQLLSAQRSHDIPAAIAASALLADIRDGVLPSNGLQDGDAPLTTPSGRPLSLDEFARKYTSEDNASYAKLAAVEAARRRAKRKWTHRDSGATGDARETNAFALPPPPPPRKTLALTAGPGATAAAATKTATTKAPARVAAASTRFPVDEGHALGWAPSSVASSAATTPSTSQAWTPDVDQPRTFGMFQERERERVARAMGIAPTSTPYLRRTRQRGGGREYDGISSTPTRLSAAAQTLLARTPRRRTLDDDWQLAASYGGSTPNPRQYGGGDATPSSSSVLRR</sequence>
<evidence type="ECO:0000256" key="2">
    <source>
        <dbReference type="ARBA" id="ARBA00009072"/>
    </source>
</evidence>
<feature type="compositionally biased region" description="Gly residues" evidence="4">
    <location>
        <begin position="26"/>
        <end position="40"/>
    </location>
</feature>
<evidence type="ECO:0000256" key="1">
    <source>
        <dbReference type="ARBA" id="ARBA00004123"/>
    </source>
</evidence>
<feature type="region of interest" description="Disordered" evidence="4">
    <location>
        <begin position="238"/>
        <end position="259"/>
    </location>
</feature>
<keyword evidence="6" id="KW-1185">Reference proteome</keyword>
<feature type="region of interest" description="Disordered" evidence="4">
    <location>
        <begin position="162"/>
        <end position="187"/>
    </location>
</feature>
<dbReference type="PANTHER" id="PTHR12940">
    <property type="entry name" value="ES-2 PROTEIN - RELATED"/>
    <property type="match status" value="1"/>
</dbReference>
<evidence type="ECO:0000256" key="4">
    <source>
        <dbReference type="SAM" id="MobiDB-lite"/>
    </source>
</evidence>
<dbReference type="Proteomes" id="UP000660262">
    <property type="component" value="Unassembled WGS sequence"/>
</dbReference>
<feature type="region of interest" description="Disordered" evidence="4">
    <location>
        <begin position="288"/>
        <end position="307"/>
    </location>
</feature>
<organism evidence="5 6">
    <name type="scientific">Pycnococcus provasolii</name>
    <dbReference type="NCBI Taxonomy" id="41880"/>
    <lineage>
        <taxon>Eukaryota</taxon>
        <taxon>Viridiplantae</taxon>
        <taxon>Chlorophyta</taxon>
        <taxon>Pseudoscourfieldiophyceae</taxon>
        <taxon>Pseudoscourfieldiales</taxon>
        <taxon>Pycnococcaceae</taxon>
        <taxon>Pycnococcus</taxon>
    </lineage>
</organism>
<dbReference type="Pfam" id="PF09751">
    <property type="entry name" value="Es2"/>
    <property type="match status" value="2"/>
</dbReference>
<dbReference type="GO" id="GO:0071013">
    <property type="term" value="C:catalytic step 2 spliceosome"/>
    <property type="evidence" value="ECO:0007669"/>
    <property type="project" value="TreeGrafter"/>
</dbReference>
<feature type="region of interest" description="Disordered" evidence="4">
    <location>
        <begin position="319"/>
        <end position="362"/>
    </location>
</feature>
<gene>
    <name evidence="5" type="ORF">PPROV_000211500</name>
</gene>
<feature type="compositionally biased region" description="Polar residues" evidence="4">
    <location>
        <begin position="353"/>
        <end position="362"/>
    </location>
</feature>
<evidence type="ECO:0000313" key="6">
    <source>
        <dbReference type="Proteomes" id="UP000660262"/>
    </source>
</evidence>
<feature type="compositionally biased region" description="Low complexity" evidence="4">
    <location>
        <begin position="238"/>
        <end position="255"/>
    </location>
</feature>
<accession>A0A830HBT8</accession>
<keyword evidence="3" id="KW-0539">Nucleus</keyword>
<comment type="similarity">
    <text evidence="2">Belongs to the ESS2 family.</text>
</comment>
<protein>
    <submittedName>
        <fullName evidence="5">Uncharacterized protein</fullName>
    </submittedName>
</protein>
<dbReference type="EMBL" id="BNJQ01000005">
    <property type="protein sequence ID" value="GHP03360.1"/>
    <property type="molecule type" value="Genomic_DNA"/>
</dbReference>
<feature type="region of interest" description="Disordered" evidence="4">
    <location>
        <begin position="1"/>
        <end position="46"/>
    </location>
</feature>